<keyword evidence="6 11" id="KW-0375">Hydrogen ion transport</keyword>
<evidence type="ECO:0000256" key="1">
    <source>
        <dbReference type="ARBA" id="ARBA00004141"/>
    </source>
</evidence>
<evidence type="ECO:0000256" key="4">
    <source>
        <dbReference type="ARBA" id="ARBA00022547"/>
    </source>
</evidence>
<feature type="signal peptide" evidence="13">
    <location>
        <begin position="1"/>
        <end position="25"/>
    </location>
</feature>
<dbReference type="InterPro" id="IPR045082">
    <property type="entry name" value="ATP_syn_F0_a_bact/chloroplast"/>
</dbReference>
<protein>
    <recommendedName>
        <fullName evidence="11 12">ATP synthase subunit a</fullName>
    </recommendedName>
    <alternativeName>
        <fullName evidence="11">ATP synthase F0 sector subunit a</fullName>
    </alternativeName>
    <alternativeName>
        <fullName evidence="11">F-ATPase subunit 6</fullName>
    </alternativeName>
</protein>
<dbReference type="CDD" id="cd00310">
    <property type="entry name" value="ATP-synt_Fo_a_6"/>
    <property type="match status" value="1"/>
</dbReference>
<accession>A0A1Y6B970</accession>
<name>A0A1Y6B970_9BACT</name>
<feature type="transmembrane region" description="Helical" evidence="11">
    <location>
        <begin position="211"/>
        <end position="233"/>
    </location>
</feature>
<feature type="transmembrane region" description="Helical" evidence="11">
    <location>
        <begin position="240"/>
        <end position="262"/>
    </location>
</feature>
<dbReference type="Gene3D" id="1.20.120.220">
    <property type="entry name" value="ATP synthase, F0 complex, subunit A"/>
    <property type="match status" value="1"/>
</dbReference>
<evidence type="ECO:0000256" key="10">
    <source>
        <dbReference type="ARBA" id="ARBA00023310"/>
    </source>
</evidence>
<dbReference type="AlphaFoldDB" id="A0A1Y6B970"/>
<dbReference type="InterPro" id="IPR023011">
    <property type="entry name" value="ATP_synth_F0_asu_AS"/>
</dbReference>
<keyword evidence="5 11" id="KW-0812">Transmembrane</keyword>
<keyword evidence="10 11" id="KW-0066">ATP synthesis</keyword>
<dbReference type="EMBL" id="FWZT01000001">
    <property type="protein sequence ID" value="SME91237.1"/>
    <property type="molecule type" value="Genomic_DNA"/>
</dbReference>
<dbReference type="Proteomes" id="UP000192907">
    <property type="component" value="Unassembled WGS sequence"/>
</dbReference>
<dbReference type="PANTHER" id="PTHR42823:SF3">
    <property type="entry name" value="ATP SYNTHASE SUBUNIT A, CHLOROPLASTIC"/>
    <property type="match status" value="1"/>
</dbReference>
<comment type="function">
    <text evidence="11 12">Key component of the proton channel; it plays a direct role in the translocation of protons across the membrane.</text>
</comment>
<keyword evidence="13" id="KW-0732">Signal</keyword>
<evidence type="ECO:0000256" key="12">
    <source>
        <dbReference type="RuleBase" id="RU000483"/>
    </source>
</evidence>
<evidence type="ECO:0000256" key="13">
    <source>
        <dbReference type="SAM" id="SignalP"/>
    </source>
</evidence>
<dbReference type="InterPro" id="IPR000568">
    <property type="entry name" value="ATP_synth_F0_asu"/>
</dbReference>
<keyword evidence="4 11" id="KW-0138">CF(0)</keyword>
<keyword evidence="3 11" id="KW-0813">Transport</keyword>
<gene>
    <name evidence="11" type="primary">atpB</name>
    <name evidence="14" type="ORF">SAMN06296036_101434</name>
</gene>
<sequence>MNFPRSTKAKLGAIAGLFSSINAYAAGGGVQFISYYQMLLNTFGISDEHVIEEWKPVLGAAFTLIITLLIGLKYRAKVAAAGDDVTPDAGFSVRSIMEMIMDFVHNLGKGIIGETEVRPYLSVLFGLFLFILISNVSGLVPGFTPATESISTNLALGLFIFIVFNIAGVKEHGVFGYLKTFAGPMAIMAPFIFSIEMIGSFVRPVSLALRLYGNIFGDHLVLSVFTGLTYLVLPSFLLFFGLMVACLQSFVFTLLSGIYISLAVSHDH</sequence>
<keyword evidence="8 11" id="KW-0406">Ion transport</keyword>
<evidence type="ECO:0000256" key="8">
    <source>
        <dbReference type="ARBA" id="ARBA00023065"/>
    </source>
</evidence>
<dbReference type="PANTHER" id="PTHR42823">
    <property type="entry name" value="ATP SYNTHASE SUBUNIT A, CHLOROPLASTIC"/>
    <property type="match status" value="1"/>
</dbReference>
<evidence type="ECO:0000256" key="5">
    <source>
        <dbReference type="ARBA" id="ARBA00022692"/>
    </source>
</evidence>
<dbReference type="OrthoDB" id="5291056at2"/>
<dbReference type="GO" id="GO:0005886">
    <property type="term" value="C:plasma membrane"/>
    <property type="evidence" value="ECO:0007669"/>
    <property type="project" value="UniProtKB-SubCell"/>
</dbReference>
<dbReference type="SUPFAM" id="SSF81336">
    <property type="entry name" value="F1F0 ATP synthase subunit A"/>
    <property type="match status" value="1"/>
</dbReference>
<dbReference type="GO" id="GO:0046933">
    <property type="term" value="F:proton-transporting ATP synthase activity, rotational mechanism"/>
    <property type="evidence" value="ECO:0007669"/>
    <property type="project" value="UniProtKB-UniRule"/>
</dbReference>
<evidence type="ECO:0000313" key="15">
    <source>
        <dbReference type="Proteomes" id="UP000192907"/>
    </source>
</evidence>
<evidence type="ECO:0000256" key="11">
    <source>
        <dbReference type="HAMAP-Rule" id="MF_01393"/>
    </source>
</evidence>
<dbReference type="GO" id="GO:0042777">
    <property type="term" value="P:proton motive force-driven plasma membrane ATP synthesis"/>
    <property type="evidence" value="ECO:0007669"/>
    <property type="project" value="TreeGrafter"/>
</dbReference>
<evidence type="ECO:0000256" key="3">
    <source>
        <dbReference type="ARBA" id="ARBA00022448"/>
    </source>
</evidence>
<dbReference type="Pfam" id="PF00119">
    <property type="entry name" value="ATP-synt_A"/>
    <property type="match status" value="1"/>
</dbReference>
<keyword evidence="11" id="KW-1003">Cell membrane</keyword>
<keyword evidence="9 11" id="KW-0472">Membrane</keyword>
<reference evidence="15" key="1">
    <citation type="submission" date="2017-04" db="EMBL/GenBank/DDBJ databases">
        <authorList>
            <person name="Varghese N."/>
            <person name="Submissions S."/>
        </authorList>
    </citation>
    <scope>NUCLEOTIDE SEQUENCE [LARGE SCALE GENOMIC DNA]</scope>
    <source>
        <strain evidence="15">RKEM611</strain>
    </source>
</reference>
<evidence type="ECO:0000313" key="14">
    <source>
        <dbReference type="EMBL" id="SME91237.1"/>
    </source>
</evidence>
<organism evidence="14 15">
    <name type="scientific">Pseudobacteriovorax antillogorgiicola</name>
    <dbReference type="NCBI Taxonomy" id="1513793"/>
    <lineage>
        <taxon>Bacteria</taxon>
        <taxon>Pseudomonadati</taxon>
        <taxon>Bdellovibrionota</taxon>
        <taxon>Oligoflexia</taxon>
        <taxon>Oligoflexales</taxon>
        <taxon>Pseudobacteriovoracaceae</taxon>
        <taxon>Pseudobacteriovorax</taxon>
    </lineage>
</organism>
<evidence type="ECO:0000256" key="2">
    <source>
        <dbReference type="ARBA" id="ARBA00006810"/>
    </source>
</evidence>
<dbReference type="HAMAP" id="MF_01393">
    <property type="entry name" value="ATP_synth_a_bact"/>
    <property type="match status" value="1"/>
</dbReference>
<dbReference type="GO" id="GO:0045259">
    <property type="term" value="C:proton-transporting ATP synthase complex"/>
    <property type="evidence" value="ECO:0007669"/>
    <property type="project" value="UniProtKB-KW"/>
</dbReference>
<feature type="transmembrane region" description="Helical" evidence="11">
    <location>
        <begin position="54"/>
        <end position="72"/>
    </location>
</feature>
<dbReference type="InterPro" id="IPR035908">
    <property type="entry name" value="F0_ATP_A_sf"/>
</dbReference>
<evidence type="ECO:0000256" key="9">
    <source>
        <dbReference type="ARBA" id="ARBA00023136"/>
    </source>
</evidence>
<feature type="transmembrane region" description="Helical" evidence="11">
    <location>
        <begin position="150"/>
        <end position="169"/>
    </location>
</feature>
<keyword evidence="15" id="KW-1185">Reference proteome</keyword>
<feature type="chain" id="PRO_5012215728" description="ATP synthase subunit a" evidence="13">
    <location>
        <begin position="26"/>
        <end position="268"/>
    </location>
</feature>
<comment type="similarity">
    <text evidence="2 11 12">Belongs to the ATPase A chain family.</text>
</comment>
<feature type="transmembrane region" description="Helical" evidence="11">
    <location>
        <begin position="120"/>
        <end position="144"/>
    </location>
</feature>
<dbReference type="STRING" id="1513793.SAMN06296036_101434"/>
<comment type="subcellular location">
    <subcellularLocation>
        <location evidence="11 12">Cell membrane</location>
        <topology evidence="11 12">Multi-pass membrane protein</topology>
    </subcellularLocation>
    <subcellularLocation>
        <location evidence="1">Membrane</location>
        <topology evidence="1">Multi-pass membrane protein</topology>
    </subcellularLocation>
</comment>
<proteinExistence type="inferred from homology"/>
<keyword evidence="7 11" id="KW-1133">Transmembrane helix</keyword>
<dbReference type="NCBIfam" id="TIGR01131">
    <property type="entry name" value="ATP_synt_6_or_A"/>
    <property type="match status" value="1"/>
</dbReference>
<evidence type="ECO:0000256" key="6">
    <source>
        <dbReference type="ARBA" id="ARBA00022781"/>
    </source>
</evidence>
<feature type="transmembrane region" description="Helical" evidence="11">
    <location>
        <begin position="181"/>
        <end position="199"/>
    </location>
</feature>
<dbReference type="PROSITE" id="PS00449">
    <property type="entry name" value="ATPASE_A"/>
    <property type="match status" value="1"/>
</dbReference>
<dbReference type="PRINTS" id="PR00123">
    <property type="entry name" value="ATPASEA"/>
</dbReference>
<dbReference type="RefSeq" id="WP_132314451.1">
    <property type="nucleotide sequence ID" value="NZ_FWZT01000001.1"/>
</dbReference>
<evidence type="ECO:0000256" key="7">
    <source>
        <dbReference type="ARBA" id="ARBA00022989"/>
    </source>
</evidence>